<dbReference type="GO" id="GO:0005740">
    <property type="term" value="C:mitochondrial envelope"/>
    <property type="evidence" value="ECO:0007669"/>
    <property type="project" value="TreeGrafter"/>
</dbReference>
<evidence type="ECO:0008006" key="4">
    <source>
        <dbReference type="Google" id="ProtNLM"/>
    </source>
</evidence>
<dbReference type="STRING" id="357750.A0A2S6CJ45"/>
<reference evidence="3" key="1">
    <citation type="journal article" date="2017" name="bioRxiv">
        <title>Conservation of a gene cluster reveals novel cercosporin biosynthetic mechanisms and extends production to the genus Colletotrichum.</title>
        <authorList>
            <person name="de Jonge R."/>
            <person name="Ebert M.K."/>
            <person name="Huitt-Roehl C.R."/>
            <person name="Pal P."/>
            <person name="Suttle J.C."/>
            <person name="Spanner R.E."/>
            <person name="Neubauer J.D."/>
            <person name="Jurick W.M.II."/>
            <person name="Stott K.A."/>
            <person name="Secor G.A."/>
            <person name="Thomma B.P.H.J."/>
            <person name="Van de Peer Y."/>
            <person name="Townsend C.A."/>
            <person name="Bolton M.D."/>
        </authorList>
    </citation>
    <scope>NUCLEOTIDE SEQUENCE [LARGE SCALE GENOMIC DNA]</scope>
    <source>
        <strain evidence="3">CBS538.71</strain>
    </source>
</reference>
<dbReference type="PANTHER" id="PTHR31014:SF0">
    <property type="entry name" value="MITOCHONDRIAL TRANSLATION SYSTEM COMPONENT PET127-RELATED"/>
    <property type="match status" value="1"/>
</dbReference>
<feature type="compositionally biased region" description="Acidic residues" evidence="1">
    <location>
        <begin position="613"/>
        <end position="622"/>
    </location>
</feature>
<dbReference type="Proteomes" id="UP000237631">
    <property type="component" value="Unassembled WGS sequence"/>
</dbReference>
<feature type="compositionally biased region" description="Basic and acidic residues" evidence="1">
    <location>
        <begin position="70"/>
        <end position="89"/>
    </location>
</feature>
<feature type="compositionally biased region" description="Acidic residues" evidence="1">
    <location>
        <begin position="1038"/>
        <end position="1051"/>
    </location>
</feature>
<accession>A0A2S6CJ45</accession>
<feature type="compositionally biased region" description="Low complexity" evidence="1">
    <location>
        <begin position="1052"/>
        <end position="1061"/>
    </location>
</feature>
<feature type="region of interest" description="Disordered" evidence="1">
    <location>
        <begin position="194"/>
        <end position="222"/>
    </location>
</feature>
<feature type="compositionally biased region" description="Polar residues" evidence="1">
    <location>
        <begin position="103"/>
        <end position="113"/>
    </location>
</feature>
<sequence>MLARTARLPAWTKQAYVCRACRRQWQIERASQRRWNSQNAQSSGLLSEEWFAINDINETFGDHQVGSPQRPKDKGEGVQKDSLKDDRKNRVAGPDGVAGQDFGSLQSSLSNSLPAADRRRLNETRAANVLSKRKDAGFKAAFLSGESRHRDRSTARSGAVASNEDIMATLMLDLQAEARIRAVEQDLEIGRPLEEVEDDDTETKVSPIRRDTGPRPFPNFRGGLSQTVASATALASKASEVQSNDSAPPKVWKAKTSPAERGLGGSITPSGVSGRPTSLLDRHRETQPRHAWGASDGASSSLPSKVTYKSLSEADRTSAPKQAAGTPTGARPFGLAAKVKAMWRGVSQPTAQDGPQPSANNDQRHPPKAEQPAGIDSLRSRLLSSSEMSGSPSGAGESTVPRDDSAGIAPVDNAAAESLQKLHASRLRTSEDAIEERLQTPAQKVVYSVEEDRRLQTRIQNLDRKRQSASGRNRMTIKKRLTKVRQLLSKLRASRGENPYGSDGAIADASPSRPDPRESMTMSAVAEEQSSNNGGSADMVVVSNDSADLQASGASTTPITGTSLGEAMKTGAAKPRTTHRLRRLTRGSNEVVIDMRRSATIESEEVAQHTDPVENDDEAEEGSQVDVLSVQPFELQVQPLNIPQPPVPYLEYGLDRVLFNPGVYQLQDAASRVYNFDPYLQKIMPVEQFDFNSLKEYKTSSEDAALSAIAKQESARYIGSTSSMTGSLAHFHYLISNWRPLGLDMLSYGYAGGNKPPIAEFTKINKAPSAIFLRWQDGCYAIDADKEFDSGNVLMLLGKSLELLLTLPKDEYEKYRKSDPRTVPEEQRLAPESYQYSTMGDFLMRSQLDAYDPRLPGNGTFDLKTRAVVSVRMASHDHEPMTGYEIYGNHGRWGSYEKEYHDMARATMLKYMLQARMGMMNGIFVAYHNVKRMFGFQYIPISEMDRILHGQPDTCLGDQEFKASLKMLNDLLNKATTKYPEQSLRIHFETKPAIGETPAELHMFAEPMSEEEIKKIQDKPKEKIAEFERKIMGKEDVQTADETDSAGEETGEGSSEVSSAGPLQPGDDATALACSRLDYKSTDTPADKPFLNEVQDTQTSELRPLFYASVVVQSRVNGSIPTEGRPQNLKPSDAWELDYLIRESEVSRHAWALYDDTRARRKAALHFDREEADAADGEGEGKVKEKDHFIEFLKNMSRKGGIIREKQDLADAESGQPVVRVDEPLPRHREKIETLEDYLAWMYKREQA</sequence>
<evidence type="ECO:0000313" key="3">
    <source>
        <dbReference type="Proteomes" id="UP000237631"/>
    </source>
</evidence>
<name>A0A2S6CJ45_9PEZI</name>
<feature type="region of interest" description="Disordered" evidence="1">
    <location>
        <begin position="235"/>
        <end position="331"/>
    </location>
</feature>
<evidence type="ECO:0000256" key="1">
    <source>
        <dbReference type="SAM" id="MobiDB-lite"/>
    </source>
</evidence>
<evidence type="ECO:0000313" key="2">
    <source>
        <dbReference type="EMBL" id="PPJ59738.1"/>
    </source>
</evidence>
<dbReference type="AlphaFoldDB" id="A0A2S6CJ45"/>
<comment type="caution">
    <text evidence="2">The sequence shown here is derived from an EMBL/GenBank/DDBJ whole genome shotgun (WGS) entry which is preliminary data.</text>
</comment>
<protein>
    <recommendedName>
        <fullName evidence="4">Pet127-domain-containing protein</fullName>
    </recommendedName>
</protein>
<gene>
    <name evidence="2" type="ORF">CBER1_09518</name>
</gene>
<dbReference type="PANTHER" id="PTHR31014">
    <property type="entry name" value="MITOCHONDRIAL TRANSLATION SYSTEM COMPONENT PET127-RELATED"/>
    <property type="match status" value="1"/>
</dbReference>
<feature type="region of interest" description="Disordered" evidence="1">
    <location>
        <begin position="1028"/>
        <end position="1069"/>
    </location>
</feature>
<organism evidence="2 3">
    <name type="scientific">Cercospora berteroae</name>
    <dbReference type="NCBI Taxonomy" id="357750"/>
    <lineage>
        <taxon>Eukaryota</taxon>
        <taxon>Fungi</taxon>
        <taxon>Dikarya</taxon>
        <taxon>Ascomycota</taxon>
        <taxon>Pezizomycotina</taxon>
        <taxon>Dothideomycetes</taxon>
        <taxon>Dothideomycetidae</taxon>
        <taxon>Mycosphaerellales</taxon>
        <taxon>Mycosphaerellaceae</taxon>
        <taxon>Cercospora</taxon>
    </lineage>
</organism>
<dbReference type="GO" id="GO:0000964">
    <property type="term" value="P:mitochondrial RNA 5'-end processing"/>
    <property type="evidence" value="ECO:0007669"/>
    <property type="project" value="TreeGrafter"/>
</dbReference>
<dbReference type="Pfam" id="PF08634">
    <property type="entry name" value="Pet127"/>
    <property type="match status" value="1"/>
</dbReference>
<feature type="region of interest" description="Disordered" evidence="1">
    <location>
        <begin position="60"/>
        <end position="120"/>
    </location>
</feature>
<feature type="region of interest" description="Disordered" evidence="1">
    <location>
        <begin position="493"/>
        <end position="578"/>
    </location>
</feature>
<feature type="compositionally biased region" description="Basic and acidic residues" evidence="1">
    <location>
        <begin position="1028"/>
        <end position="1037"/>
    </location>
</feature>
<dbReference type="OrthoDB" id="10249045at2759"/>
<dbReference type="InterPro" id="IPR013943">
    <property type="entry name" value="Pet127"/>
</dbReference>
<feature type="region of interest" description="Disordered" evidence="1">
    <location>
        <begin position="347"/>
        <end position="408"/>
    </location>
</feature>
<feature type="compositionally biased region" description="Low complexity" evidence="1">
    <location>
        <begin position="380"/>
        <end position="398"/>
    </location>
</feature>
<feature type="region of interest" description="Disordered" evidence="1">
    <location>
        <begin position="601"/>
        <end position="622"/>
    </location>
</feature>
<feature type="compositionally biased region" description="Polar residues" evidence="1">
    <location>
        <begin position="347"/>
        <end position="361"/>
    </location>
</feature>
<feature type="compositionally biased region" description="Polar residues" evidence="1">
    <location>
        <begin position="297"/>
        <end position="310"/>
    </location>
</feature>
<feature type="compositionally biased region" description="Polar residues" evidence="1">
    <location>
        <begin position="543"/>
        <end position="563"/>
    </location>
</feature>
<proteinExistence type="predicted"/>
<dbReference type="EMBL" id="PNEN01000353">
    <property type="protein sequence ID" value="PPJ59738.1"/>
    <property type="molecule type" value="Genomic_DNA"/>
</dbReference>
<keyword evidence="3" id="KW-1185">Reference proteome</keyword>